<dbReference type="Pfam" id="PF00814">
    <property type="entry name" value="TsaD"/>
    <property type="match status" value="1"/>
</dbReference>
<evidence type="ECO:0000259" key="1">
    <source>
        <dbReference type="Pfam" id="PF00814"/>
    </source>
</evidence>
<dbReference type="InterPro" id="IPR000905">
    <property type="entry name" value="Gcp-like_dom"/>
</dbReference>
<evidence type="ECO:0000313" key="3">
    <source>
        <dbReference type="Proteomes" id="UP000271125"/>
    </source>
</evidence>
<sequence>MNVIGIDSSTNNLNIGIISKNNSFEYSFDYFRGHAEMIDEAFGSVLKKAGLNIDNIDLFVVTNGPGSYTGLRVSSAFTKGLLFGKDKKFVSISTVYAMSFHYKDSKENIAIVYDIRHDKIVFMDNRNFNERILSISDLSEIDWCNYKVTGNGIDLLEKEGILIDENILKDGIAGPSGLDVVRSGLKVYKENGAQDLIMYEPRYFK</sequence>
<reference evidence="2 3" key="1">
    <citation type="submission" date="2018-06" db="EMBL/GenBank/DDBJ databases">
        <title>Extensive metabolic versatility and redundancy in microbially diverse, dynamic hydrothermal sediments.</title>
        <authorList>
            <person name="Dombrowski N."/>
            <person name="Teske A."/>
            <person name="Baker B.J."/>
        </authorList>
    </citation>
    <scope>NUCLEOTIDE SEQUENCE [LARGE SCALE GENOMIC DNA]</scope>
    <source>
        <strain evidence="2">B10_G13</strain>
    </source>
</reference>
<gene>
    <name evidence="2" type="primary">tsaB</name>
    <name evidence="2" type="ORF">DRP43_02785</name>
</gene>
<dbReference type="InterPro" id="IPR022496">
    <property type="entry name" value="T6A_TsaB"/>
</dbReference>
<name>A0A660SK45_UNCT6</name>
<proteinExistence type="predicted"/>
<dbReference type="PANTHER" id="PTHR11735">
    <property type="entry name" value="TRNA N6-ADENOSINE THREONYLCARBAMOYLTRANSFERASE"/>
    <property type="match status" value="1"/>
</dbReference>
<dbReference type="GO" id="GO:0016740">
    <property type="term" value="F:transferase activity"/>
    <property type="evidence" value="ECO:0007669"/>
    <property type="project" value="UniProtKB-KW"/>
</dbReference>
<dbReference type="Gene3D" id="3.30.420.40">
    <property type="match status" value="1"/>
</dbReference>
<dbReference type="InterPro" id="IPR043129">
    <property type="entry name" value="ATPase_NBD"/>
</dbReference>
<dbReference type="AlphaFoldDB" id="A0A660SK45"/>
<dbReference type="SUPFAM" id="SSF53067">
    <property type="entry name" value="Actin-like ATPase domain"/>
    <property type="match status" value="1"/>
</dbReference>
<evidence type="ECO:0000313" key="2">
    <source>
        <dbReference type="EMBL" id="RKX71093.1"/>
    </source>
</evidence>
<feature type="domain" description="Gcp-like" evidence="1">
    <location>
        <begin position="32"/>
        <end position="192"/>
    </location>
</feature>
<dbReference type="GO" id="GO:0002949">
    <property type="term" value="P:tRNA threonylcarbamoyladenosine modification"/>
    <property type="evidence" value="ECO:0007669"/>
    <property type="project" value="InterPro"/>
</dbReference>
<dbReference type="PANTHER" id="PTHR11735:SF11">
    <property type="entry name" value="TRNA THREONYLCARBAMOYLADENOSINE BIOSYNTHESIS PROTEIN TSAB"/>
    <property type="match status" value="1"/>
</dbReference>
<organism evidence="2 3">
    <name type="scientific">candidate division TA06 bacterium</name>
    <dbReference type="NCBI Taxonomy" id="2250710"/>
    <lineage>
        <taxon>Bacteria</taxon>
        <taxon>Bacteria division TA06</taxon>
    </lineage>
</organism>
<keyword evidence="2" id="KW-0808">Transferase</keyword>
<protein>
    <submittedName>
        <fullName evidence="2">tRNA (Adenosine(37)-N6)-threonylcarbamoyltransferase complex dimerization subunit type 1 TsaB</fullName>
    </submittedName>
</protein>
<dbReference type="Proteomes" id="UP000271125">
    <property type="component" value="Unassembled WGS sequence"/>
</dbReference>
<dbReference type="EMBL" id="QNBD01000105">
    <property type="protein sequence ID" value="RKX71093.1"/>
    <property type="molecule type" value="Genomic_DNA"/>
</dbReference>
<dbReference type="NCBIfam" id="TIGR03725">
    <property type="entry name" value="T6A_YeaZ"/>
    <property type="match status" value="1"/>
</dbReference>
<comment type="caution">
    <text evidence="2">The sequence shown here is derived from an EMBL/GenBank/DDBJ whole genome shotgun (WGS) entry which is preliminary data.</text>
</comment>
<dbReference type="GO" id="GO:0005829">
    <property type="term" value="C:cytosol"/>
    <property type="evidence" value="ECO:0007669"/>
    <property type="project" value="TreeGrafter"/>
</dbReference>
<accession>A0A660SK45</accession>